<evidence type="ECO:0000313" key="3">
    <source>
        <dbReference type="Proteomes" id="UP000050794"/>
    </source>
</evidence>
<feature type="compositionally biased region" description="Low complexity" evidence="1">
    <location>
        <begin position="47"/>
        <end position="62"/>
    </location>
</feature>
<reference evidence="4" key="1">
    <citation type="submission" date="2016-06" db="UniProtKB">
        <authorList>
            <consortium name="WormBaseParasite"/>
        </authorList>
    </citation>
    <scope>IDENTIFICATION</scope>
</reference>
<name>A0A183TZH5_TOXCA</name>
<proteinExistence type="predicted"/>
<evidence type="ECO:0000313" key="4">
    <source>
        <dbReference type="WBParaSite" id="TCNE_0000164401-mRNA-1"/>
    </source>
</evidence>
<gene>
    <name evidence="2" type="ORF">TCNE_LOCUS1645</name>
</gene>
<reference evidence="2 3" key="2">
    <citation type="submission" date="2018-11" db="EMBL/GenBank/DDBJ databases">
        <authorList>
            <consortium name="Pathogen Informatics"/>
        </authorList>
    </citation>
    <scope>NUCLEOTIDE SEQUENCE [LARGE SCALE GENOMIC DNA]</scope>
</reference>
<evidence type="ECO:0000256" key="1">
    <source>
        <dbReference type="SAM" id="MobiDB-lite"/>
    </source>
</evidence>
<dbReference type="Proteomes" id="UP000050794">
    <property type="component" value="Unassembled WGS sequence"/>
</dbReference>
<protein>
    <submittedName>
        <fullName evidence="4">SH3 domain-containing protein</fullName>
    </submittedName>
</protein>
<feature type="region of interest" description="Disordered" evidence="1">
    <location>
        <begin position="98"/>
        <end position="120"/>
    </location>
</feature>
<evidence type="ECO:0000313" key="2">
    <source>
        <dbReference type="EMBL" id="VDM26571.1"/>
    </source>
</evidence>
<dbReference type="AlphaFoldDB" id="A0A183TZH5"/>
<organism evidence="3 4">
    <name type="scientific">Toxocara canis</name>
    <name type="common">Canine roundworm</name>
    <dbReference type="NCBI Taxonomy" id="6265"/>
    <lineage>
        <taxon>Eukaryota</taxon>
        <taxon>Metazoa</taxon>
        <taxon>Ecdysozoa</taxon>
        <taxon>Nematoda</taxon>
        <taxon>Chromadorea</taxon>
        <taxon>Rhabditida</taxon>
        <taxon>Spirurina</taxon>
        <taxon>Ascaridomorpha</taxon>
        <taxon>Ascaridoidea</taxon>
        <taxon>Toxocaridae</taxon>
        <taxon>Toxocara</taxon>
    </lineage>
</organism>
<dbReference type="WBParaSite" id="TCNE_0000164401-mRNA-1">
    <property type="protein sequence ID" value="TCNE_0000164401-mRNA-1"/>
    <property type="gene ID" value="TCNE_0000164401"/>
</dbReference>
<dbReference type="EMBL" id="UYWY01001324">
    <property type="protein sequence ID" value="VDM26571.1"/>
    <property type="molecule type" value="Genomic_DNA"/>
</dbReference>
<sequence>MNNAANDHSAIAAQKNRPISGSSEVKPVSLGASNEGILKTAIASPEANQPSPAPQATSQQRSGAKPASPTFKSPTLKPPLIATVAETPPKMVAAVSTEKAKLNPTAPSATTESKIPFQAK</sequence>
<feature type="region of interest" description="Disordered" evidence="1">
    <location>
        <begin position="1"/>
        <end position="82"/>
    </location>
</feature>
<keyword evidence="3" id="KW-1185">Reference proteome</keyword>
<accession>A0A183TZH5</accession>